<organism evidence="2 3">
    <name type="scientific">Metabacillus halosaccharovorans</name>
    <dbReference type="NCBI Taxonomy" id="930124"/>
    <lineage>
        <taxon>Bacteria</taxon>
        <taxon>Bacillati</taxon>
        <taxon>Bacillota</taxon>
        <taxon>Bacilli</taxon>
        <taxon>Bacillales</taxon>
        <taxon>Bacillaceae</taxon>
        <taxon>Metabacillus</taxon>
    </lineage>
</organism>
<feature type="region of interest" description="Disordered" evidence="1">
    <location>
        <begin position="1"/>
        <end position="67"/>
    </location>
</feature>
<comment type="caution">
    <text evidence="2">The sequence shown here is derived from an EMBL/GenBank/DDBJ whole genome shotgun (WGS) entry which is preliminary data.</text>
</comment>
<evidence type="ECO:0000313" key="2">
    <source>
        <dbReference type="EMBL" id="MCV9888632.1"/>
    </source>
</evidence>
<evidence type="ECO:0000256" key="1">
    <source>
        <dbReference type="SAM" id="MobiDB-lite"/>
    </source>
</evidence>
<gene>
    <name evidence="2" type="ORF">OIH86_23550</name>
</gene>
<evidence type="ECO:0000313" key="3">
    <source>
        <dbReference type="Proteomes" id="UP001526147"/>
    </source>
</evidence>
<proteinExistence type="predicted"/>
<reference evidence="2 3" key="1">
    <citation type="submission" date="2022-10" db="EMBL/GenBank/DDBJ databases">
        <title>Draft genome assembly of moderately radiation resistant bacterium Metabacillus halosaccharovorans.</title>
        <authorList>
            <person name="Pal S."/>
            <person name="Gopinathan A."/>
        </authorList>
    </citation>
    <scope>NUCLEOTIDE SEQUENCE [LARGE SCALE GENOMIC DNA]</scope>
    <source>
        <strain evidence="2 3">VITHBRA001</strain>
    </source>
</reference>
<accession>A0ABT3DNN6</accession>
<dbReference type="EMBL" id="JAOYEY010000051">
    <property type="protein sequence ID" value="MCV9888632.1"/>
    <property type="molecule type" value="Genomic_DNA"/>
</dbReference>
<feature type="compositionally biased region" description="Basic and acidic residues" evidence="1">
    <location>
        <begin position="40"/>
        <end position="67"/>
    </location>
</feature>
<feature type="compositionally biased region" description="Basic and acidic residues" evidence="1">
    <location>
        <begin position="1"/>
        <end position="24"/>
    </location>
</feature>
<dbReference type="Proteomes" id="UP001526147">
    <property type="component" value="Unassembled WGS sequence"/>
</dbReference>
<protein>
    <recommendedName>
        <fullName evidence="4">YfhD family protein</fullName>
    </recommendedName>
</protein>
<dbReference type="RefSeq" id="WP_026559784.1">
    <property type="nucleotide sequence ID" value="NZ_CP162630.1"/>
</dbReference>
<evidence type="ECO:0008006" key="4">
    <source>
        <dbReference type="Google" id="ProtNLM"/>
    </source>
</evidence>
<name>A0ABT3DNN6_9BACI</name>
<keyword evidence="3" id="KW-1185">Reference proteome</keyword>
<sequence length="67" mass="8186">MDREKVQQKKKNNPDRFKKDRESQQEVDQLVMPIDDLPLEDIKEEKREERDKHDTKDQSSSEKKYKP</sequence>